<gene>
    <name evidence="2" type="ORF">BAE44_0019974</name>
</gene>
<evidence type="ECO:0000259" key="1">
    <source>
        <dbReference type="Pfam" id="PF12937"/>
    </source>
</evidence>
<feature type="domain" description="F-box" evidence="1">
    <location>
        <begin position="22"/>
        <end position="68"/>
    </location>
</feature>
<name>A0A1E5V1S0_9POAL</name>
<dbReference type="SUPFAM" id="SSF81383">
    <property type="entry name" value="F-box domain"/>
    <property type="match status" value="1"/>
</dbReference>
<dbReference type="Pfam" id="PF12937">
    <property type="entry name" value="F-box-like"/>
    <property type="match status" value="1"/>
</dbReference>
<accession>A0A1E5V1S0</accession>
<evidence type="ECO:0000313" key="2">
    <source>
        <dbReference type="EMBL" id="OEL19007.1"/>
    </source>
</evidence>
<dbReference type="OrthoDB" id="686532at2759"/>
<dbReference type="PANTHER" id="PTHR38926">
    <property type="entry name" value="F-BOX DOMAIN CONTAINING PROTEIN, EXPRESSED"/>
    <property type="match status" value="1"/>
</dbReference>
<proteinExistence type="predicted"/>
<dbReference type="Proteomes" id="UP000095767">
    <property type="component" value="Unassembled WGS sequence"/>
</dbReference>
<dbReference type="AlphaFoldDB" id="A0A1E5V1S0"/>
<dbReference type="InterPro" id="IPR001810">
    <property type="entry name" value="F-box_dom"/>
</dbReference>
<keyword evidence="3" id="KW-1185">Reference proteome</keyword>
<evidence type="ECO:0000313" key="3">
    <source>
        <dbReference type="Proteomes" id="UP000095767"/>
    </source>
</evidence>
<sequence length="145" mass="15949">MEPRSPVSSSPDPAAGTRDWAAALPRDVLLDVFLRLGSREIMRGAELACAPWRRAAVGEPALWRRVDMATVRLWSPGWRGMVRAAVDRSASQCVAFAGPADDDSLLYLVQSDMDEEVRGKCTRVRNLTLPDCDPGEDSDPDDYSD</sequence>
<organism evidence="2 3">
    <name type="scientific">Dichanthelium oligosanthes</name>
    <dbReference type="NCBI Taxonomy" id="888268"/>
    <lineage>
        <taxon>Eukaryota</taxon>
        <taxon>Viridiplantae</taxon>
        <taxon>Streptophyta</taxon>
        <taxon>Embryophyta</taxon>
        <taxon>Tracheophyta</taxon>
        <taxon>Spermatophyta</taxon>
        <taxon>Magnoliopsida</taxon>
        <taxon>Liliopsida</taxon>
        <taxon>Poales</taxon>
        <taxon>Poaceae</taxon>
        <taxon>PACMAD clade</taxon>
        <taxon>Panicoideae</taxon>
        <taxon>Panicodae</taxon>
        <taxon>Paniceae</taxon>
        <taxon>Dichantheliinae</taxon>
        <taxon>Dichanthelium</taxon>
    </lineage>
</organism>
<dbReference type="Gene3D" id="1.20.1280.50">
    <property type="match status" value="1"/>
</dbReference>
<dbReference type="InterPro" id="IPR036047">
    <property type="entry name" value="F-box-like_dom_sf"/>
</dbReference>
<comment type="caution">
    <text evidence="2">The sequence shown here is derived from an EMBL/GenBank/DDBJ whole genome shotgun (WGS) entry which is preliminary data.</text>
</comment>
<dbReference type="EMBL" id="LWDX02054855">
    <property type="protein sequence ID" value="OEL19007.1"/>
    <property type="molecule type" value="Genomic_DNA"/>
</dbReference>
<protein>
    <recommendedName>
        <fullName evidence="1">F-box domain-containing protein</fullName>
    </recommendedName>
</protein>
<reference evidence="2 3" key="1">
    <citation type="submission" date="2016-09" db="EMBL/GenBank/DDBJ databases">
        <title>The draft genome of Dichanthelium oligosanthes: A C3 panicoid grass species.</title>
        <authorList>
            <person name="Studer A.J."/>
            <person name="Schnable J.C."/>
            <person name="Brutnell T.P."/>
        </authorList>
    </citation>
    <scope>NUCLEOTIDE SEQUENCE [LARGE SCALE GENOMIC DNA]</scope>
    <source>
        <strain evidence="3">cv. Kellogg 1175</strain>
        <tissue evidence="2">Leaf</tissue>
    </source>
</reference>
<dbReference type="STRING" id="888268.A0A1E5V1S0"/>
<dbReference type="PANTHER" id="PTHR38926:SF2">
    <property type="entry name" value="F-BOX_LRR-REPEAT PROTEIN 21-RELATED"/>
    <property type="match status" value="1"/>
</dbReference>
<feature type="non-terminal residue" evidence="2">
    <location>
        <position position="145"/>
    </location>
</feature>